<comment type="subcellular location">
    <subcellularLocation>
        <location evidence="1">Golgi apparatus membrane</location>
        <topology evidence="1">Peripheral membrane protein</topology>
    </subcellularLocation>
</comment>
<proteinExistence type="predicted"/>
<dbReference type="Pfam" id="PF20649">
    <property type="entry name" value="COG5_C"/>
    <property type="match status" value="1"/>
</dbReference>
<feature type="compositionally biased region" description="Acidic residues" evidence="5">
    <location>
        <begin position="366"/>
        <end position="381"/>
    </location>
</feature>
<dbReference type="InterPro" id="IPR049176">
    <property type="entry name" value="COG5_N"/>
</dbReference>
<evidence type="ECO:0000256" key="2">
    <source>
        <dbReference type="ARBA" id="ARBA00020974"/>
    </source>
</evidence>
<dbReference type="STRING" id="1367422.A0A178ZGM0"/>
<evidence type="ECO:0000256" key="4">
    <source>
        <dbReference type="ARBA" id="ARBA00023136"/>
    </source>
</evidence>
<gene>
    <name evidence="8" type="ORF">AYL99_06236</name>
</gene>
<dbReference type="OrthoDB" id="18786at2759"/>
<organism evidence="8 9">
    <name type="scientific">Fonsecaea erecta</name>
    <dbReference type="NCBI Taxonomy" id="1367422"/>
    <lineage>
        <taxon>Eukaryota</taxon>
        <taxon>Fungi</taxon>
        <taxon>Dikarya</taxon>
        <taxon>Ascomycota</taxon>
        <taxon>Pezizomycotina</taxon>
        <taxon>Eurotiomycetes</taxon>
        <taxon>Chaetothyriomycetidae</taxon>
        <taxon>Chaetothyriales</taxon>
        <taxon>Herpotrichiellaceae</taxon>
        <taxon>Fonsecaea</taxon>
    </lineage>
</organism>
<feature type="domain" description="Conserved oligomeric Golgi complex subunit 5 N-terminal" evidence="6">
    <location>
        <begin position="22"/>
        <end position="152"/>
    </location>
</feature>
<feature type="region of interest" description="Disordered" evidence="5">
    <location>
        <begin position="349"/>
        <end position="387"/>
    </location>
</feature>
<name>A0A178ZGM0_9EURO</name>
<dbReference type="GO" id="GO:0006891">
    <property type="term" value="P:intra-Golgi vesicle-mediated transport"/>
    <property type="evidence" value="ECO:0007669"/>
    <property type="project" value="InterPro"/>
</dbReference>
<keyword evidence="3" id="KW-0333">Golgi apparatus</keyword>
<feature type="domain" description="Conserved oligomeric Golgi complex subunit 5 helical" evidence="7">
    <location>
        <begin position="224"/>
        <end position="447"/>
    </location>
</feature>
<dbReference type="InterPro" id="IPR019465">
    <property type="entry name" value="Cog5"/>
</dbReference>
<evidence type="ECO:0000313" key="9">
    <source>
        <dbReference type="Proteomes" id="UP000078343"/>
    </source>
</evidence>
<evidence type="ECO:0000256" key="5">
    <source>
        <dbReference type="SAM" id="MobiDB-lite"/>
    </source>
</evidence>
<evidence type="ECO:0000313" key="8">
    <source>
        <dbReference type="EMBL" id="OAP58939.1"/>
    </source>
</evidence>
<dbReference type="GO" id="GO:0017119">
    <property type="term" value="C:Golgi transport complex"/>
    <property type="evidence" value="ECO:0007669"/>
    <property type="project" value="InterPro"/>
</dbReference>
<evidence type="ECO:0000259" key="7">
    <source>
        <dbReference type="Pfam" id="PF20649"/>
    </source>
</evidence>
<protein>
    <recommendedName>
        <fullName evidence="2">Conserved oligomeric Golgi complex subunit 5</fullName>
    </recommendedName>
</protein>
<dbReference type="RefSeq" id="XP_018692306.1">
    <property type="nucleotide sequence ID" value="XM_018837746.1"/>
</dbReference>
<dbReference type="PANTHER" id="PTHR13228:SF3">
    <property type="entry name" value="CONSERVED OLIGOMERIC GOLGI COMPLEX SUBUNIT 5"/>
    <property type="match status" value="1"/>
</dbReference>
<evidence type="ECO:0000256" key="3">
    <source>
        <dbReference type="ARBA" id="ARBA00023034"/>
    </source>
</evidence>
<sequence>MATTTSRAESGNATSTYIDIDALTSDDFSPYTHANTLILATNNSSDPTIDLTTPLSRVLFDLQEIDSHIHTLTARSALDILTYTATQNAAAQRILTRIEDERARLNAGYERLEKEVLVRHQKAVDAKTTAQRSWDVLRLGRGVQRILNLARQFEVILAESGLGGGARAGKEDHGALVRASLSILGFRDVITGKDGADLARVNLVKTLRGRVFEDGEARILDFARRVVREFSMSTLSSGPGVGVSTTSSPTYREVEDSRARSTSAVHILYLLSPAPRIDGEKMKKKDFEPEYLLRALQGYLQTAITSSSASIGRALGQLPMLERALLETSARCQNIVALEAMLRGISAPDHPLLQGDNLDDKKVTNEDDEDDSDEDEEEEVMETAQTTTPSDNFLSLLLSALDTASLPSYFWRSLASSLSVRVQEILNRGGVSARTLRSQRDTVRQEIRECVLRGSKLSRTVLAGDPKAMSTAKGEQVVENWEREAAVMVGSVVGLLGR</sequence>
<keyword evidence="4" id="KW-0472">Membrane</keyword>
<dbReference type="GeneID" id="30010404"/>
<dbReference type="Proteomes" id="UP000078343">
    <property type="component" value="Unassembled WGS sequence"/>
</dbReference>
<accession>A0A178ZGM0</accession>
<dbReference type="Pfam" id="PF10392">
    <property type="entry name" value="COG5_N"/>
    <property type="match status" value="1"/>
</dbReference>
<evidence type="ECO:0000256" key="1">
    <source>
        <dbReference type="ARBA" id="ARBA00004395"/>
    </source>
</evidence>
<keyword evidence="9" id="KW-1185">Reference proteome</keyword>
<reference evidence="8 9" key="1">
    <citation type="submission" date="2016-04" db="EMBL/GenBank/DDBJ databases">
        <title>Draft genome of Fonsecaea erecta CBS 125763.</title>
        <authorList>
            <person name="Weiss V.A."/>
            <person name="Vicente V.A."/>
            <person name="Raittz R.T."/>
            <person name="Moreno L.F."/>
            <person name="De Souza E.M."/>
            <person name="Pedrosa F.O."/>
            <person name="Steffens M.B."/>
            <person name="Faoro H."/>
            <person name="Tadra-Sfeir M.Z."/>
            <person name="Najafzadeh M.J."/>
            <person name="Felipe M.S."/>
            <person name="Teixeira M."/>
            <person name="Sun J."/>
            <person name="Xi L."/>
            <person name="Gomes R."/>
            <person name="De Azevedo C.M."/>
            <person name="Salgado C.G."/>
            <person name="Da Silva M.B."/>
            <person name="Nascimento M.F."/>
            <person name="Queiroz-Telles F."/>
            <person name="Attili D.S."/>
            <person name="Gorbushina A."/>
        </authorList>
    </citation>
    <scope>NUCLEOTIDE SEQUENCE [LARGE SCALE GENOMIC DNA]</scope>
    <source>
        <strain evidence="8 9">CBS 125763</strain>
    </source>
</reference>
<dbReference type="EMBL" id="LVYI01000005">
    <property type="protein sequence ID" value="OAP58939.1"/>
    <property type="molecule type" value="Genomic_DNA"/>
</dbReference>
<dbReference type="PANTHER" id="PTHR13228">
    <property type="entry name" value="CONSERVED OLIGOMERIC GOLGI COMPLEX COMPONENT 5"/>
    <property type="match status" value="1"/>
</dbReference>
<dbReference type="GO" id="GO:0000139">
    <property type="term" value="C:Golgi membrane"/>
    <property type="evidence" value="ECO:0007669"/>
    <property type="project" value="UniProtKB-SubCell"/>
</dbReference>
<dbReference type="AlphaFoldDB" id="A0A178ZGM0"/>
<evidence type="ECO:0000259" key="6">
    <source>
        <dbReference type="Pfam" id="PF10392"/>
    </source>
</evidence>
<comment type="caution">
    <text evidence="8">The sequence shown here is derived from an EMBL/GenBank/DDBJ whole genome shotgun (WGS) entry which is preliminary data.</text>
</comment>
<dbReference type="InterPro" id="IPR048485">
    <property type="entry name" value="COG5_helical"/>
</dbReference>